<accession>A0A087TRN1</accession>
<keyword evidence="1" id="KW-1133">Transmembrane helix</keyword>
<dbReference type="Proteomes" id="UP000054359">
    <property type="component" value="Unassembled WGS sequence"/>
</dbReference>
<gene>
    <name evidence="2" type="ORF">X975_09637</name>
</gene>
<reference evidence="2 3" key="1">
    <citation type="submission" date="2013-11" db="EMBL/GenBank/DDBJ databases">
        <title>Genome sequencing of Stegodyphus mimosarum.</title>
        <authorList>
            <person name="Bechsgaard J."/>
        </authorList>
    </citation>
    <scope>NUCLEOTIDE SEQUENCE [LARGE SCALE GENOMIC DNA]</scope>
</reference>
<sequence length="177" mass="19907">MINVPSHSMSAEKMELCDLPCTKRESNENQCMKLLSTDATFAPSSSFSEESLGSQVRNVERNDYQWSSRNKVYTLSGLYAVVLSVFVGISVFTELLHGPVPLFYIHVYLFLYLFGISILLLCGSFASWFKSKYLQTPETTVKVQTCGYELSAKGFCFGTTNVYLKLGIIAFLCEHLE</sequence>
<evidence type="ECO:0000256" key="1">
    <source>
        <dbReference type="SAM" id="Phobius"/>
    </source>
</evidence>
<proteinExistence type="predicted"/>
<organism evidence="2 3">
    <name type="scientific">Stegodyphus mimosarum</name>
    <name type="common">African social velvet spider</name>
    <dbReference type="NCBI Taxonomy" id="407821"/>
    <lineage>
        <taxon>Eukaryota</taxon>
        <taxon>Metazoa</taxon>
        <taxon>Ecdysozoa</taxon>
        <taxon>Arthropoda</taxon>
        <taxon>Chelicerata</taxon>
        <taxon>Arachnida</taxon>
        <taxon>Araneae</taxon>
        <taxon>Araneomorphae</taxon>
        <taxon>Entelegynae</taxon>
        <taxon>Eresoidea</taxon>
        <taxon>Eresidae</taxon>
        <taxon>Stegodyphus</taxon>
    </lineage>
</organism>
<keyword evidence="1" id="KW-0812">Transmembrane</keyword>
<dbReference type="AlphaFoldDB" id="A0A087TRN1"/>
<evidence type="ECO:0000313" key="2">
    <source>
        <dbReference type="EMBL" id="KFM67770.1"/>
    </source>
</evidence>
<protein>
    <submittedName>
        <fullName evidence="2">Uncharacterized protein</fullName>
    </submittedName>
</protein>
<keyword evidence="1" id="KW-0472">Membrane</keyword>
<feature type="non-terminal residue" evidence="2">
    <location>
        <position position="177"/>
    </location>
</feature>
<evidence type="ECO:0000313" key="3">
    <source>
        <dbReference type="Proteomes" id="UP000054359"/>
    </source>
</evidence>
<feature type="transmembrane region" description="Helical" evidence="1">
    <location>
        <begin position="105"/>
        <end position="129"/>
    </location>
</feature>
<feature type="transmembrane region" description="Helical" evidence="1">
    <location>
        <begin position="72"/>
        <end position="93"/>
    </location>
</feature>
<dbReference type="EMBL" id="KK116433">
    <property type="protein sequence ID" value="KFM67770.1"/>
    <property type="molecule type" value="Genomic_DNA"/>
</dbReference>
<keyword evidence="3" id="KW-1185">Reference proteome</keyword>
<name>A0A087TRN1_STEMI</name>